<dbReference type="PROSITE" id="PS00398">
    <property type="entry name" value="RECOMBINASES_2"/>
    <property type="match status" value="1"/>
</dbReference>
<sequence>MKIGYARVSTKKQNLDRQIDALTAAGCEVIYQEKITGTKRERPEFTRMLAEVQEGDTVLVAELTRVSRSTKDLLEIVDTITKKGANVKSLKETWLDTTTSAGKLMLTIFAGLAEFERDLLSERTKDGLDAARRRGNVGGRPKQHNEQLDYAIEQVKAGEMSKSEICRVTGVSRATLYRRLEELDLV</sequence>
<dbReference type="RefSeq" id="WP_098129090.1">
    <property type="nucleotide sequence ID" value="NZ_NUDP01000117.1"/>
</dbReference>
<dbReference type="InterPro" id="IPR006119">
    <property type="entry name" value="Resolv_N"/>
</dbReference>
<keyword evidence="2" id="KW-0229">DNA integration</keyword>
<dbReference type="CDD" id="cd03768">
    <property type="entry name" value="SR_ResInv"/>
    <property type="match status" value="1"/>
</dbReference>
<evidence type="ECO:0000256" key="4">
    <source>
        <dbReference type="ARBA" id="ARBA00023172"/>
    </source>
</evidence>
<organism evidence="8 9">
    <name type="scientific">Bacillus pseudomycoides</name>
    <dbReference type="NCBI Taxonomy" id="64104"/>
    <lineage>
        <taxon>Bacteria</taxon>
        <taxon>Bacillati</taxon>
        <taxon>Bacillota</taxon>
        <taxon>Bacilli</taxon>
        <taxon>Bacillales</taxon>
        <taxon>Bacillaceae</taxon>
        <taxon>Bacillus</taxon>
        <taxon>Bacillus cereus group</taxon>
    </lineage>
</organism>
<dbReference type="Proteomes" id="UP000219775">
    <property type="component" value="Unassembled WGS sequence"/>
</dbReference>
<evidence type="ECO:0000259" key="7">
    <source>
        <dbReference type="PROSITE" id="PS51736"/>
    </source>
</evidence>
<evidence type="ECO:0000256" key="6">
    <source>
        <dbReference type="PROSITE-ProRule" id="PRU10137"/>
    </source>
</evidence>
<feature type="domain" description="Resolvase/invertase-type recombinase catalytic" evidence="7">
    <location>
        <begin position="1"/>
        <end position="135"/>
    </location>
</feature>
<dbReference type="FunFam" id="3.40.50.1390:FF:000001">
    <property type="entry name" value="DNA recombinase"/>
    <property type="match status" value="1"/>
</dbReference>
<dbReference type="Pfam" id="PF02796">
    <property type="entry name" value="HTH_7"/>
    <property type="match status" value="1"/>
</dbReference>
<evidence type="ECO:0000313" key="8">
    <source>
        <dbReference type="EMBL" id="PEM65323.1"/>
    </source>
</evidence>
<comment type="caution">
    <text evidence="8">The sequence shown here is derived from an EMBL/GenBank/DDBJ whole genome shotgun (WGS) entry which is preliminary data.</text>
</comment>
<dbReference type="Gene3D" id="3.40.50.1390">
    <property type="entry name" value="Resolvase, N-terminal catalytic domain"/>
    <property type="match status" value="1"/>
</dbReference>
<dbReference type="AlphaFoldDB" id="A0A2A8BYM0"/>
<dbReference type="PANTHER" id="PTHR30461:SF2">
    <property type="entry name" value="SERINE RECOMBINASE PINE-RELATED"/>
    <property type="match status" value="1"/>
</dbReference>
<dbReference type="EMBL" id="NUDP01000117">
    <property type="protein sequence ID" value="PEM65323.1"/>
    <property type="molecule type" value="Genomic_DNA"/>
</dbReference>
<comment type="similarity">
    <text evidence="1">Belongs to the site-specific recombinase resolvase family.</text>
</comment>
<evidence type="ECO:0000313" key="9">
    <source>
        <dbReference type="Proteomes" id="UP000219775"/>
    </source>
</evidence>
<gene>
    <name evidence="8" type="ORF">CN613_25605</name>
</gene>
<dbReference type="InterPro" id="IPR006118">
    <property type="entry name" value="Recombinase_CS"/>
</dbReference>
<accession>A0A2A8BYM0</accession>
<keyword evidence="4" id="KW-0233">DNA recombination</keyword>
<dbReference type="InterPro" id="IPR036162">
    <property type="entry name" value="Resolvase-like_N_sf"/>
</dbReference>
<evidence type="ECO:0000256" key="2">
    <source>
        <dbReference type="ARBA" id="ARBA00022908"/>
    </source>
</evidence>
<feature type="active site" description="O-(5'-phospho-DNA)-serine intermediate" evidence="5 6">
    <location>
        <position position="9"/>
    </location>
</feature>
<evidence type="ECO:0000256" key="1">
    <source>
        <dbReference type="ARBA" id="ARBA00009913"/>
    </source>
</evidence>
<dbReference type="PANTHER" id="PTHR30461">
    <property type="entry name" value="DNA-INVERTASE FROM LAMBDOID PROPHAGE"/>
    <property type="match status" value="1"/>
</dbReference>
<name>A0A2A8BYM0_9BACI</name>
<dbReference type="InterPro" id="IPR050639">
    <property type="entry name" value="SSR_resolvase"/>
</dbReference>
<dbReference type="SUPFAM" id="SSF53041">
    <property type="entry name" value="Resolvase-like"/>
    <property type="match status" value="1"/>
</dbReference>
<proteinExistence type="inferred from homology"/>
<evidence type="ECO:0000256" key="5">
    <source>
        <dbReference type="PIRSR" id="PIRSR606118-50"/>
    </source>
</evidence>
<dbReference type="GO" id="GO:0003677">
    <property type="term" value="F:DNA binding"/>
    <property type="evidence" value="ECO:0007669"/>
    <property type="project" value="UniProtKB-KW"/>
</dbReference>
<reference evidence="8 9" key="1">
    <citation type="submission" date="2017-09" db="EMBL/GenBank/DDBJ databases">
        <title>Large-scale bioinformatics analysis of Bacillus genomes uncovers conserved roles of natural products in bacterial physiology.</title>
        <authorList>
            <consortium name="Agbiome Team Llc"/>
            <person name="Bleich R.M."/>
            <person name="Grubbs K.J."/>
            <person name="Santa Maria K.C."/>
            <person name="Allen S.E."/>
            <person name="Farag S."/>
            <person name="Shank E.A."/>
            <person name="Bowers A."/>
        </authorList>
    </citation>
    <scope>NUCLEOTIDE SEQUENCE [LARGE SCALE GENOMIC DNA]</scope>
    <source>
        <strain evidence="8 9">AFS009893</strain>
    </source>
</reference>
<evidence type="ECO:0000256" key="3">
    <source>
        <dbReference type="ARBA" id="ARBA00023125"/>
    </source>
</evidence>
<dbReference type="SUPFAM" id="SSF46689">
    <property type="entry name" value="Homeodomain-like"/>
    <property type="match status" value="1"/>
</dbReference>
<dbReference type="SMART" id="SM00857">
    <property type="entry name" value="Resolvase"/>
    <property type="match status" value="1"/>
</dbReference>
<dbReference type="InterPro" id="IPR009057">
    <property type="entry name" value="Homeodomain-like_sf"/>
</dbReference>
<dbReference type="Pfam" id="PF00239">
    <property type="entry name" value="Resolvase"/>
    <property type="match status" value="1"/>
</dbReference>
<protein>
    <submittedName>
        <fullName evidence="8">Recombinase</fullName>
    </submittedName>
</protein>
<dbReference type="GO" id="GO:0015074">
    <property type="term" value="P:DNA integration"/>
    <property type="evidence" value="ECO:0007669"/>
    <property type="project" value="UniProtKB-KW"/>
</dbReference>
<keyword evidence="3" id="KW-0238">DNA-binding</keyword>
<dbReference type="Gene3D" id="1.10.10.60">
    <property type="entry name" value="Homeodomain-like"/>
    <property type="match status" value="1"/>
</dbReference>
<dbReference type="GO" id="GO:0000150">
    <property type="term" value="F:DNA strand exchange activity"/>
    <property type="evidence" value="ECO:0007669"/>
    <property type="project" value="InterPro"/>
</dbReference>
<dbReference type="PROSITE" id="PS51736">
    <property type="entry name" value="RECOMBINASES_3"/>
    <property type="match status" value="1"/>
</dbReference>
<dbReference type="PROSITE" id="PS00397">
    <property type="entry name" value="RECOMBINASES_1"/>
    <property type="match status" value="1"/>
</dbReference>
<dbReference type="InterPro" id="IPR006120">
    <property type="entry name" value="Resolvase_HTH_dom"/>
</dbReference>